<name>A0A919R548_9ACTN</name>
<keyword evidence="6" id="KW-1185">Reference proteome</keyword>
<dbReference type="PANTHER" id="PTHR43584:SF8">
    <property type="entry name" value="N-ACETYLMURAMATE ALPHA-1-PHOSPHATE URIDYLYLTRANSFERASE"/>
    <property type="match status" value="1"/>
</dbReference>
<dbReference type="EMBL" id="BOOU01000034">
    <property type="protein sequence ID" value="GII77360.1"/>
    <property type="molecule type" value="Genomic_DNA"/>
</dbReference>
<reference evidence="5" key="1">
    <citation type="submission" date="2021-01" db="EMBL/GenBank/DDBJ databases">
        <title>Whole genome shotgun sequence of Sphaerisporangium rufum NBRC 109079.</title>
        <authorList>
            <person name="Komaki H."/>
            <person name="Tamura T."/>
        </authorList>
    </citation>
    <scope>NUCLEOTIDE SEQUENCE</scope>
    <source>
        <strain evidence="5">NBRC 109079</strain>
    </source>
</reference>
<dbReference type="InterPro" id="IPR025877">
    <property type="entry name" value="MobA-like_NTP_Trfase"/>
</dbReference>
<evidence type="ECO:0000313" key="6">
    <source>
        <dbReference type="Proteomes" id="UP000655287"/>
    </source>
</evidence>
<evidence type="ECO:0000313" key="5">
    <source>
        <dbReference type="EMBL" id="GII77360.1"/>
    </source>
</evidence>
<evidence type="ECO:0000256" key="1">
    <source>
        <dbReference type="ARBA" id="ARBA00022679"/>
    </source>
</evidence>
<proteinExistence type="predicted"/>
<dbReference type="PANTHER" id="PTHR43584">
    <property type="entry name" value="NUCLEOTIDYL TRANSFERASE"/>
    <property type="match status" value="1"/>
</dbReference>
<evidence type="ECO:0000256" key="3">
    <source>
        <dbReference type="SAM" id="MobiDB-lite"/>
    </source>
</evidence>
<dbReference type="Pfam" id="PF12804">
    <property type="entry name" value="NTP_transf_3"/>
    <property type="match status" value="1"/>
</dbReference>
<dbReference type="InterPro" id="IPR029044">
    <property type="entry name" value="Nucleotide-diphossugar_trans"/>
</dbReference>
<gene>
    <name evidence="5" type="ORF">Sru01_23420</name>
</gene>
<sequence>MAEPRTCAVIPAAGRGTRLGSATPKIMVEVAGGVTVWDLLYRRLRPHVAHVHVVVSPDGEAPFRELAAARIAAGEVSVSVQHRPEGMGDAVFGAARFWAAYDAILVVWGDQANLSPETVGRVAAAHRSPGLTVPLVAMPDPYVEYELDRAGPAAGPDRSPGGTGDGETRLVRVRMSREGDPCRPGGLSDVGVFCLATAGLRAAWRLYLAGAAPGAVTGEVNFLPFLSYLSRVRDWPFRVVPVTDPQEARGINTPEDLEFARQAFLRCPG</sequence>
<accession>A0A919R548</accession>
<dbReference type="InterPro" id="IPR050065">
    <property type="entry name" value="GlmU-like"/>
</dbReference>
<dbReference type="Gene3D" id="3.90.550.10">
    <property type="entry name" value="Spore Coat Polysaccharide Biosynthesis Protein SpsA, Chain A"/>
    <property type="match status" value="1"/>
</dbReference>
<feature type="region of interest" description="Disordered" evidence="3">
    <location>
        <begin position="149"/>
        <end position="168"/>
    </location>
</feature>
<protein>
    <recommendedName>
        <fullName evidence="4">MobA-like NTP transferase domain-containing protein</fullName>
    </recommendedName>
</protein>
<dbReference type="AlphaFoldDB" id="A0A919R548"/>
<evidence type="ECO:0000259" key="4">
    <source>
        <dbReference type="Pfam" id="PF12804"/>
    </source>
</evidence>
<evidence type="ECO:0000256" key="2">
    <source>
        <dbReference type="ARBA" id="ARBA00022695"/>
    </source>
</evidence>
<dbReference type="SUPFAM" id="SSF53448">
    <property type="entry name" value="Nucleotide-diphospho-sugar transferases"/>
    <property type="match status" value="1"/>
</dbReference>
<dbReference type="Proteomes" id="UP000655287">
    <property type="component" value="Unassembled WGS sequence"/>
</dbReference>
<organism evidence="5 6">
    <name type="scientific">Sphaerisporangium rufum</name>
    <dbReference type="NCBI Taxonomy" id="1381558"/>
    <lineage>
        <taxon>Bacteria</taxon>
        <taxon>Bacillati</taxon>
        <taxon>Actinomycetota</taxon>
        <taxon>Actinomycetes</taxon>
        <taxon>Streptosporangiales</taxon>
        <taxon>Streptosporangiaceae</taxon>
        <taxon>Sphaerisporangium</taxon>
    </lineage>
</organism>
<keyword evidence="1" id="KW-0808">Transferase</keyword>
<keyword evidence="2" id="KW-0548">Nucleotidyltransferase</keyword>
<feature type="domain" description="MobA-like NTP transferase" evidence="4">
    <location>
        <begin position="8"/>
        <end position="130"/>
    </location>
</feature>
<dbReference type="RefSeq" id="WP_203984193.1">
    <property type="nucleotide sequence ID" value="NZ_BOOU01000034.1"/>
</dbReference>
<comment type="caution">
    <text evidence="5">The sequence shown here is derived from an EMBL/GenBank/DDBJ whole genome shotgun (WGS) entry which is preliminary data.</text>
</comment>
<dbReference type="GO" id="GO:0016779">
    <property type="term" value="F:nucleotidyltransferase activity"/>
    <property type="evidence" value="ECO:0007669"/>
    <property type="project" value="UniProtKB-KW"/>
</dbReference>